<feature type="transmembrane region" description="Helical" evidence="3">
    <location>
        <begin position="593"/>
        <end position="611"/>
    </location>
</feature>
<reference evidence="5 6" key="1">
    <citation type="journal article" date="2018" name="Front. Microbiol.">
        <title>Description and Comparative Genomics of Macrococcus caseolyticus subsp. hominis subsp. nov., Macrococcus goetzii sp. nov., Macrococcus epidermidis sp. nov., and Macrococcus bohemicus sp. nov., Novel Macrococci From Human Clinical Material With Virulence Potential and Suspected Uptake of Foreign DNA by Natural Transformation.</title>
        <authorList>
            <person name="Maslanova I."/>
            <person name="Wertheimer Z."/>
            <person name="Sedlacek I."/>
            <person name="Svec P."/>
            <person name="Indrakova A."/>
            <person name="Kovarovic V."/>
            <person name="Schumann P."/>
            <person name="Sproer C."/>
            <person name="Kralova S."/>
            <person name="Sedo O."/>
            <person name="Kristofova L."/>
            <person name="Vrbovska V."/>
            <person name="Fuzik T."/>
            <person name="Petras P."/>
            <person name="Zdrahal Z."/>
            <person name="Ruzickova V."/>
            <person name="Doskar J."/>
            <person name="Pantucek R."/>
        </authorList>
    </citation>
    <scope>NUCLEOTIDE SEQUENCE [LARGE SCALE GENOMIC DNA]</scope>
    <source>
        <strain evidence="5 6">03/115</strain>
    </source>
</reference>
<accession>A0A328A934</accession>
<dbReference type="InterPro" id="IPR010090">
    <property type="entry name" value="Phage_tape_meas"/>
</dbReference>
<feature type="transmembrane region" description="Helical" evidence="3">
    <location>
        <begin position="562"/>
        <end position="581"/>
    </location>
</feature>
<feature type="transmembrane region" description="Helical" evidence="3">
    <location>
        <begin position="519"/>
        <end position="542"/>
    </location>
</feature>
<keyword evidence="2" id="KW-0175">Coiled coil</keyword>
<dbReference type="EMBL" id="PZJG01000001">
    <property type="protein sequence ID" value="RAK50204.1"/>
    <property type="molecule type" value="Genomic_DNA"/>
</dbReference>
<dbReference type="Pfam" id="PF10145">
    <property type="entry name" value="PhageMin_Tail"/>
    <property type="match status" value="1"/>
</dbReference>
<feature type="coiled-coil region" evidence="2">
    <location>
        <begin position="51"/>
        <end position="134"/>
    </location>
</feature>
<organism evidence="5 6">
    <name type="scientific">Macrococcoides bohemicum</name>
    <dbReference type="NCBI Taxonomy" id="1903056"/>
    <lineage>
        <taxon>Bacteria</taxon>
        <taxon>Bacillati</taxon>
        <taxon>Bacillota</taxon>
        <taxon>Bacilli</taxon>
        <taxon>Bacillales</taxon>
        <taxon>Staphylococcaceae</taxon>
        <taxon>Macrococcoides</taxon>
    </lineage>
</organism>
<sequence length="910" mass="95105">MSKEANVVLNFKMDGQVEYASTLKELNTIMNTAAKEYKAHVAAMGQDASATAKLSAEKKKLEIQMTAAAKRTEMLKKEFEEMKRSGDANTQEIAKMAGKVADAERAEHSLQNRLNAVNKELDQQSNKSAQVAEKMGRIGGKMTEIGKTGMATVTAPIVTGFGAAVKTAADFESQMSKVGAIAQVTGSDFEAMKKQAMDLGASTSKSASEVAQGMENMASMGFNAKEIMGAMPGVIAASEASGADMAQTADVMAAAINGFGLEASDANHVADVLAQTANQSAADIDAMGYALKYAGPPAKALGISIEETSAAIGIMTDAGLDGSQAGTALRGSLLGLLSPSEENSKTLEALGVKLEDSKGNFIGIGPMIEQFKKGLDGMTDSQKAATLAQLVGKESVSGFLTLMEAGPDKIGKLTKSLEESDGASKKTADQMKNNLKGSFEQMMGSIETLGIIVGNVLSPHIRKLADFIGDLVQKFNDMPQSAQLVIVILAAIAAAIPPILIVVGMLLTAFSTIATTLGIAFAPLTGIIIGIIAVIALIVAAIMNWGAITDWLSQKWQQFQSWLGGFFAGLGGFFSSVFMSIGNTIKTIFQGAINGLLAIGLGLWTGLVAIFNGLRAGAVAIFQGLMIGVVAIFNLLRAGAMAIINGWLNLARASFNLFRSAGIAVFNAFKAGAIAIFNAWRALSLATFIALKSGAVAIFNGFKSAALAIWNSLKSMVITVVNALKSGAISGFNALLSAAKNIFENVKSAIINPVQNAKNKIKGIVDAIVGFFKGMKLSIPKIDLPPLPRFTISGNFSLKPPSVPKIGVTWNAKGAIFTEPTIAGLNSAGLQGFGEAGPEAALPLNRSTLGMIGQKIVDATGMNGSGDQEVTVNVQPQPIYLDGDHIADIIFDATYSKLSKRIKKDERGDL</sequence>
<name>A0A328A934_9STAP</name>
<feature type="transmembrane region" description="Helical" evidence="3">
    <location>
        <begin position="484"/>
        <end position="507"/>
    </location>
</feature>
<feature type="transmembrane region" description="Helical" evidence="3">
    <location>
        <begin position="617"/>
        <end position="636"/>
    </location>
</feature>
<evidence type="ECO:0000313" key="5">
    <source>
        <dbReference type="EMBL" id="RAK50204.1"/>
    </source>
</evidence>
<dbReference type="Proteomes" id="UP000249579">
    <property type="component" value="Unassembled WGS sequence"/>
</dbReference>
<feature type="domain" description="Phage tail tape measure protein" evidence="4">
    <location>
        <begin position="194"/>
        <end position="392"/>
    </location>
</feature>
<evidence type="ECO:0000256" key="2">
    <source>
        <dbReference type="SAM" id="Coils"/>
    </source>
</evidence>
<dbReference type="AlphaFoldDB" id="A0A328A934"/>
<gene>
    <name evidence="5" type="ORF">BHX94_01705</name>
</gene>
<dbReference type="NCBIfam" id="TIGR01760">
    <property type="entry name" value="tape_meas_TP901"/>
    <property type="match status" value="1"/>
</dbReference>
<keyword evidence="3" id="KW-1133">Transmembrane helix</keyword>
<evidence type="ECO:0000259" key="4">
    <source>
        <dbReference type="Pfam" id="PF10145"/>
    </source>
</evidence>
<feature type="transmembrane region" description="Helical" evidence="3">
    <location>
        <begin position="657"/>
        <end position="677"/>
    </location>
</feature>
<comment type="caution">
    <text evidence="5">The sequence shown here is derived from an EMBL/GenBank/DDBJ whole genome shotgun (WGS) entry which is preliminary data.</text>
</comment>
<evidence type="ECO:0000313" key="6">
    <source>
        <dbReference type="Proteomes" id="UP000249579"/>
    </source>
</evidence>
<keyword evidence="1" id="KW-1188">Viral release from host cell</keyword>
<keyword evidence="3" id="KW-0812">Transmembrane</keyword>
<proteinExistence type="predicted"/>
<dbReference type="OrthoDB" id="28713at2"/>
<dbReference type="RefSeq" id="WP_111744751.1">
    <property type="nucleotide sequence ID" value="NZ_JBHSQY010000001.1"/>
</dbReference>
<dbReference type="PANTHER" id="PTHR37813">
    <property type="entry name" value="FELS-2 PROPHAGE PROTEIN"/>
    <property type="match status" value="1"/>
</dbReference>
<dbReference type="PANTHER" id="PTHR37813:SF1">
    <property type="entry name" value="FELS-2 PROPHAGE PROTEIN"/>
    <property type="match status" value="1"/>
</dbReference>
<evidence type="ECO:0000256" key="1">
    <source>
        <dbReference type="ARBA" id="ARBA00022612"/>
    </source>
</evidence>
<evidence type="ECO:0000256" key="3">
    <source>
        <dbReference type="SAM" id="Phobius"/>
    </source>
</evidence>
<keyword evidence="3" id="KW-0472">Membrane</keyword>
<protein>
    <submittedName>
        <fullName evidence="5">Phage tail tape measure protein</fullName>
    </submittedName>
</protein>